<gene>
    <name evidence="1" type="ORF">UW63_C0007G0002</name>
</gene>
<protein>
    <submittedName>
        <fullName evidence="1">Uncharacterized protein</fullName>
    </submittedName>
</protein>
<proteinExistence type="predicted"/>
<evidence type="ECO:0000313" key="1">
    <source>
        <dbReference type="EMBL" id="KKT71820.1"/>
    </source>
</evidence>
<dbReference type="Proteomes" id="UP000034154">
    <property type="component" value="Unassembled WGS sequence"/>
</dbReference>
<dbReference type="EMBL" id="LCJB01000007">
    <property type="protein sequence ID" value="KKT71820.1"/>
    <property type="molecule type" value="Genomic_DNA"/>
</dbReference>
<comment type="caution">
    <text evidence="1">The sequence shown here is derived from an EMBL/GenBank/DDBJ whole genome shotgun (WGS) entry which is preliminary data.</text>
</comment>
<dbReference type="AlphaFoldDB" id="A0A0G1JKD7"/>
<organism evidence="1 2">
    <name type="scientific">Candidatus Uhrbacteria bacterium GW2011_GWF2_44_350</name>
    <dbReference type="NCBI Taxonomy" id="1619000"/>
    <lineage>
        <taxon>Bacteria</taxon>
        <taxon>Candidatus Uhriibacteriota</taxon>
    </lineage>
</organism>
<sequence>MSRLTFRQFLNIGALEEKNLGKIFLLGFLLPRFKNRTAGNFEDDEKIKNEILAMKPEGFFEELEKDLTDHPEEFGGPGPERVRKIIAEVKAIIPGDEGREGKIRYFF</sequence>
<reference evidence="1 2" key="1">
    <citation type="journal article" date="2015" name="Nature">
        <title>rRNA introns, odd ribosomes, and small enigmatic genomes across a large radiation of phyla.</title>
        <authorList>
            <person name="Brown C.T."/>
            <person name="Hug L.A."/>
            <person name="Thomas B.C."/>
            <person name="Sharon I."/>
            <person name="Castelle C.J."/>
            <person name="Singh A."/>
            <person name="Wilkins M.J."/>
            <person name="Williams K.H."/>
            <person name="Banfield J.F."/>
        </authorList>
    </citation>
    <scope>NUCLEOTIDE SEQUENCE [LARGE SCALE GENOMIC DNA]</scope>
</reference>
<accession>A0A0G1JKD7</accession>
<name>A0A0G1JKD7_9BACT</name>
<evidence type="ECO:0000313" key="2">
    <source>
        <dbReference type="Proteomes" id="UP000034154"/>
    </source>
</evidence>